<dbReference type="FunFam" id="3.30.200.20:FF:000042">
    <property type="entry name" value="Aurora kinase A"/>
    <property type="match status" value="1"/>
</dbReference>
<proteinExistence type="inferred from homology"/>
<keyword evidence="6 15" id="KW-0418">Kinase</keyword>
<dbReference type="AlphaFoldDB" id="A0AAD5E3R4"/>
<dbReference type="InterPro" id="IPR001245">
    <property type="entry name" value="Ser-Thr/Tyr_kinase_cat_dom"/>
</dbReference>
<feature type="binding site" evidence="11">
    <location>
        <position position="189"/>
    </location>
    <ligand>
        <name>ATP</name>
        <dbReference type="ChEBI" id="CHEBI:30616"/>
    </ligand>
</feature>
<name>A0AAD5E3R4_UMBRA</name>
<dbReference type="Pfam" id="PF00069">
    <property type="entry name" value="Pkinase"/>
    <property type="match status" value="1"/>
</dbReference>
<feature type="domain" description="Protein kinase" evidence="16">
    <location>
        <begin position="48"/>
        <end position="300"/>
    </location>
</feature>
<comment type="caution">
    <text evidence="17">The sequence shown here is derived from an EMBL/GenBank/DDBJ whole genome shotgun (WGS) entry which is preliminary data.</text>
</comment>
<comment type="similarity">
    <text evidence="15">Belongs to the protein kinase superfamily. Ser/Thr protein kinase family. Aurora subfamily.</text>
</comment>
<comment type="catalytic activity">
    <reaction evidence="8 15">
        <text>L-threonyl-[protein] + ATP = O-phospho-L-threonyl-[protein] + ADP + H(+)</text>
        <dbReference type="Rhea" id="RHEA:46608"/>
        <dbReference type="Rhea" id="RHEA-COMP:11060"/>
        <dbReference type="Rhea" id="RHEA-COMP:11605"/>
        <dbReference type="ChEBI" id="CHEBI:15378"/>
        <dbReference type="ChEBI" id="CHEBI:30013"/>
        <dbReference type="ChEBI" id="CHEBI:30616"/>
        <dbReference type="ChEBI" id="CHEBI:61977"/>
        <dbReference type="ChEBI" id="CHEBI:456216"/>
        <dbReference type="EC" id="2.7.11.1"/>
    </reaction>
</comment>
<feature type="active site" description="Proton acceptor" evidence="10">
    <location>
        <position position="171"/>
    </location>
</feature>
<dbReference type="InterPro" id="IPR017441">
    <property type="entry name" value="Protein_kinase_ATP_BS"/>
</dbReference>
<dbReference type="GO" id="GO:0032465">
    <property type="term" value="P:regulation of cytokinesis"/>
    <property type="evidence" value="ECO:0007669"/>
    <property type="project" value="UniProtKB-ARBA"/>
</dbReference>
<dbReference type="EC" id="2.7.11.1" evidence="1 15"/>
<dbReference type="GO" id="GO:0008608">
    <property type="term" value="P:attachment of spindle microtubules to kinetochore"/>
    <property type="evidence" value="ECO:0007669"/>
    <property type="project" value="UniProtKB-ARBA"/>
</dbReference>
<dbReference type="FunFam" id="1.10.510.10:FF:000235">
    <property type="entry name" value="Serine/threonine-protein kinase ark1"/>
    <property type="match status" value="1"/>
</dbReference>
<keyword evidence="5 11" id="KW-0547">Nucleotide-binding</keyword>
<dbReference type="PANTHER" id="PTHR24350">
    <property type="entry name" value="SERINE/THREONINE-PROTEIN KINASE IAL-RELATED"/>
    <property type="match status" value="1"/>
</dbReference>
<evidence type="ECO:0000256" key="3">
    <source>
        <dbReference type="ARBA" id="ARBA00022527"/>
    </source>
</evidence>
<dbReference type="PROSITE" id="PS50011">
    <property type="entry name" value="PROTEIN_KINASE_DOM"/>
    <property type="match status" value="1"/>
</dbReference>
<dbReference type="Gene3D" id="1.10.510.10">
    <property type="entry name" value="Transferase(Phosphotransferase) domain 1"/>
    <property type="match status" value="1"/>
</dbReference>
<feature type="binding site" evidence="11 13">
    <location>
        <position position="77"/>
    </location>
    <ligand>
        <name>ATP</name>
        <dbReference type="ChEBI" id="CHEBI:30616"/>
    </ligand>
</feature>
<organism evidence="17 18">
    <name type="scientific">Umbelopsis ramanniana AG</name>
    <dbReference type="NCBI Taxonomy" id="1314678"/>
    <lineage>
        <taxon>Eukaryota</taxon>
        <taxon>Fungi</taxon>
        <taxon>Fungi incertae sedis</taxon>
        <taxon>Mucoromycota</taxon>
        <taxon>Mucoromycotina</taxon>
        <taxon>Umbelopsidomycetes</taxon>
        <taxon>Umbelopsidales</taxon>
        <taxon>Umbelopsidaceae</taxon>
        <taxon>Umbelopsis</taxon>
    </lineage>
</organism>
<evidence type="ECO:0000256" key="8">
    <source>
        <dbReference type="ARBA" id="ARBA00047899"/>
    </source>
</evidence>
<dbReference type="GO" id="GO:0090266">
    <property type="term" value="P:regulation of mitotic cell cycle spindle assembly checkpoint"/>
    <property type="evidence" value="ECO:0007669"/>
    <property type="project" value="UniProtKB-ARBA"/>
</dbReference>
<keyword evidence="4 15" id="KW-0808">Transferase</keyword>
<comment type="catalytic activity">
    <reaction evidence="9 15">
        <text>L-seryl-[protein] + ATP = O-phospho-L-seryl-[protein] + ADP + H(+)</text>
        <dbReference type="Rhea" id="RHEA:17989"/>
        <dbReference type="Rhea" id="RHEA-COMP:9863"/>
        <dbReference type="Rhea" id="RHEA-COMP:11604"/>
        <dbReference type="ChEBI" id="CHEBI:15378"/>
        <dbReference type="ChEBI" id="CHEBI:29999"/>
        <dbReference type="ChEBI" id="CHEBI:30616"/>
        <dbReference type="ChEBI" id="CHEBI:83421"/>
        <dbReference type="ChEBI" id="CHEBI:456216"/>
        <dbReference type="EC" id="2.7.11.1"/>
    </reaction>
</comment>
<dbReference type="InterPro" id="IPR008271">
    <property type="entry name" value="Ser/Thr_kinase_AS"/>
</dbReference>
<reference evidence="17" key="2">
    <citation type="journal article" date="2022" name="Proc. Natl. Acad. Sci. U.S.A.">
        <title>Diploid-dominant life cycles characterize the early evolution of Fungi.</title>
        <authorList>
            <person name="Amses K.R."/>
            <person name="Simmons D.R."/>
            <person name="Longcore J.E."/>
            <person name="Mondo S.J."/>
            <person name="Seto K."/>
            <person name="Jeronimo G.H."/>
            <person name="Bonds A.E."/>
            <person name="Quandt C.A."/>
            <person name="Davis W.J."/>
            <person name="Chang Y."/>
            <person name="Federici B.A."/>
            <person name="Kuo A."/>
            <person name="LaButti K."/>
            <person name="Pangilinan J."/>
            <person name="Andreopoulos W."/>
            <person name="Tritt A."/>
            <person name="Riley R."/>
            <person name="Hundley H."/>
            <person name="Johnson J."/>
            <person name="Lipzen A."/>
            <person name="Barry K."/>
            <person name="Lang B.F."/>
            <person name="Cuomo C.A."/>
            <person name="Buchler N.E."/>
            <person name="Grigoriev I.V."/>
            <person name="Spatafora J.W."/>
            <person name="Stajich J.E."/>
            <person name="James T.Y."/>
        </authorList>
    </citation>
    <scope>NUCLEOTIDE SEQUENCE</scope>
    <source>
        <strain evidence="17">AG</strain>
    </source>
</reference>
<dbReference type="GO" id="GO:0072479">
    <property type="term" value="P:response to mitotic cell cycle spindle assembly checkpoint signaling"/>
    <property type="evidence" value="ECO:0007669"/>
    <property type="project" value="UniProtKB-ARBA"/>
</dbReference>
<dbReference type="InterPro" id="IPR030616">
    <property type="entry name" value="Aur-like"/>
</dbReference>
<keyword evidence="18" id="KW-1185">Reference proteome</keyword>
<reference evidence="17" key="1">
    <citation type="submission" date="2021-06" db="EMBL/GenBank/DDBJ databases">
        <authorList>
            <consortium name="DOE Joint Genome Institute"/>
            <person name="Mondo S.J."/>
            <person name="Amses K.R."/>
            <person name="Simmons D.R."/>
            <person name="Longcore J.E."/>
            <person name="Seto K."/>
            <person name="Alves G.H."/>
            <person name="Bonds A.E."/>
            <person name="Quandt C.A."/>
            <person name="Davis W.J."/>
            <person name="Chang Y."/>
            <person name="Letcher P.M."/>
            <person name="Powell M.J."/>
            <person name="Kuo A."/>
            <person name="Labutti K."/>
            <person name="Pangilinan J."/>
            <person name="Andreopoulos W."/>
            <person name="Tritt A."/>
            <person name="Riley R."/>
            <person name="Hundley H."/>
            <person name="Johnson J."/>
            <person name="Lipzen A."/>
            <person name="Barry K."/>
            <person name="Berbee M.L."/>
            <person name="Buchler N.E."/>
            <person name="Grigoriev I.V."/>
            <person name="Spatafora J.W."/>
            <person name="Stajich J.E."/>
            <person name="James T.Y."/>
        </authorList>
    </citation>
    <scope>NUCLEOTIDE SEQUENCE</scope>
    <source>
        <strain evidence="17">AG</strain>
    </source>
</reference>
<dbReference type="GO" id="GO:0000776">
    <property type="term" value="C:kinetochore"/>
    <property type="evidence" value="ECO:0007669"/>
    <property type="project" value="UniProtKB-ARBA"/>
</dbReference>
<evidence type="ECO:0000256" key="7">
    <source>
        <dbReference type="ARBA" id="ARBA00022840"/>
    </source>
</evidence>
<dbReference type="GO" id="GO:1902115">
    <property type="term" value="P:regulation of organelle assembly"/>
    <property type="evidence" value="ECO:0007669"/>
    <property type="project" value="UniProtKB-ARBA"/>
</dbReference>
<dbReference type="PROSITE" id="PS00107">
    <property type="entry name" value="PROTEIN_KINASE_ATP"/>
    <property type="match status" value="1"/>
</dbReference>
<evidence type="ECO:0000256" key="6">
    <source>
        <dbReference type="ARBA" id="ARBA00022777"/>
    </source>
</evidence>
<feature type="cross-link" description="Glycyl lysine isopeptide (Lys-Gly) (interchain with G-Cter in SUMO2)" evidence="12">
    <location>
        <position position="173"/>
    </location>
</feature>
<evidence type="ECO:0000256" key="15">
    <source>
        <dbReference type="RuleBase" id="RU367134"/>
    </source>
</evidence>
<keyword evidence="3 14" id="KW-0723">Serine/threonine-protein kinase</keyword>
<evidence type="ECO:0000256" key="14">
    <source>
        <dbReference type="RuleBase" id="RU000304"/>
    </source>
</evidence>
<keyword evidence="7 11" id="KW-0067">ATP-binding</keyword>
<evidence type="ECO:0000313" key="17">
    <source>
        <dbReference type="EMBL" id="KAI8576816.1"/>
    </source>
</evidence>
<accession>A0AAD5E3R4</accession>
<dbReference type="GO" id="GO:0005524">
    <property type="term" value="F:ATP binding"/>
    <property type="evidence" value="ECO:0007669"/>
    <property type="project" value="UniProtKB-UniRule"/>
</dbReference>
<evidence type="ECO:0000256" key="11">
    <source>
        <dbReference type="PIRSR" id="PIRSR630616-2"/>
    </source>
</evidence>
<evidence type="ECO:0000256" key="10">
    <source>
        <dbReference type="PIRSR" id="PIRSR630616-1"/>
    </source>
</evidence>
<evidence type="ECO:0000256" key="5">
    <source>
        <dbReference type="ARBA" id="ARBA00022741"/>
    </source>
</evidence>
<dbReference type="RefSeq" id="XP_051441820.1">
    <property type="nucleotide sequence ID" value="XM_051591299.1"/>
</dbReference>
<evidence type="ECO:0000259" key="16">
    <source>
        <dbReference type="PROSITE" id="PS50011"/>
    </source>
</evidence>
<dbReference type="InterPro" id="IPR011009">
    <property type="entry name" value="Kinase-like_dom_sf"/>
</dbReference>
<evidence type="ECO:0000313" key="18">
    <source>
        <dbReference type="Proteomes" id="UP001206595"/>
    </source>
</evidence>
<dbReference type="EMBL" id="MU620949">
    <property type="protein sequence ID" value="KAI8576816.1"/>
    <property type="molecule type" value="Genomic_DNA"/>
</dbReference>
<evidence type="ECO:0000256" key="1">
    <source>
        <dbReference type="ARBA" id="ARBA00012513"/>
    </source>
</evidence>
<feature type="binding site" evidence="11">
    <location>
        <position position="58"/>
    </location>
    <ligand>
        <name>ATP</name>
        <dbReference type="ChEBI" id="CHEBI:30616"/>
    </ligand>
</feature>
<dbReference type="PROSITE" id="PS00108">
    <property type="entry name" value="PROTEIN_KINASE_ST"/>
    <property type="match status" value="1"/>
</dbReference>
<dbReference type="GO" id="GO:0051233">
    <property type="term" value="C:spindle midzone"/>
    <property type="evidence" value="ECO:0007669"/>
    <property type="project" value="UniProtKB-ARBA"/>
</dbReference>
<dbReference type="SUPFAM" id="SSF56112">
    <property type="entry name" value="Protein kinase-like (PK-like)"/>
    <property type="match status" value="1"/>
</dbReference>
<dbReference type="GO" id="GO:0004674">
    <property type="term" value="F:protein serine/threonine kinase activity"/>
    <property type="evidence" value="ECO:0007669"/>
    <property type="project" value="UniProtKB-KW"/>
</dbReference>
<sequence>MDSPIVRRQLGVNADVRYISPEPAVEQQEREMTMLKARKTADWCVDDFDVGQHIGTGKFGRAYMAQEKTSKHVVALKILQKEEIQTAQVFPFLKREIEIQGHLRHPNILRLYGYFHDDEHVYMVLEYASNGDLYQLLREKKRLSERQTALYMVQVTDALIYLHTLNVTHRDLKPENVLIGQDGRLKLADFGWAIHDPKPRRRTFCGTLDYLPPEMVESQPHDQQVDVWSLGILCYELLTGAPPFEDLNEGYTATYERILNVEYTFPPHVSDLARKFVQKLLKKHPQDRLALSEIHHDPWICKYMASQTARHRNH</sequence>
<dbReference type="PIRSF" id="PIRSF000654">
    <property type="entry name" value="Integrin-linked_kinase"/>
    <property type="match status" value="1"/>
</dbReference>
<dbReference type="CDD" id="cd14007">
    <property type="entry name" value="STKc_Aurora"/>
    <property type="match status" value="1"/>
</dbReference>
<protein>
    <recommendedName>
        <fullName evidence="2 15">Aurora kinase</fullName>
        <ecNumber evidence="1 15">2.7.11.1</ecNumber>
    </recommendedName>
</protein>
<dbReference type="InterPro" id="IPR000719">
    <property type="entry name" value="Prot_kinase_dom"/>
</dbReference>
<dbReference type="GO" id="GO:0032133">
    <property type="term" value="C:chromosome passenger complex"/>
    <property type="evidence" value="ECO:0007669"/>
    <property type="project" value="UniProtKB-ARBA"/>
</dbReference>
<dbReference type="GeneID" id="75916642"/>
<evidence type="ECO:0000256" key="2">
    <source>
        <dbReference type="ARBA" id="ARBA00021157"/>
    </source>
</evidence>
<feature type="binding site" evidence="11">
    <location>
        <begin position="175"/>
        <end position="176"/>
    </location>
    <ligand>
        <name>ATP</name>
        <dbReference type="ChEBI" id="CHEBI:30616"/>
    </ligand>
</feature>
<evidence type="ECO:0000256" key="13">
    <source>
        <dbReference type="PROSITE-ProRule" id="PRU10141"/>
    </source>
</evidence>
<evidence type="ECO:0000256" key="12">
    <source>
        <dbReference type="PIRSR" id="PIRSR630616-3"/>
    </source>
</evidence>
<dbReference type="GO" id="GO:0044779">
    <property type="term" value="P:meiotic spindle checkpoint signaling"/>
    <property type="evidence" value="ECO:0007669"/>
    <property type="project" value="UniProtKB-ARBA"/>
</dbReference>
<dbReference type="PRINTS" id="PR00109">
    <property type="entry name" value="TYRKINASE"/>
</dbReference>
<feature type="binding site" evidence="11">
    <location>
        <begin position="126"/>
        <end position="128"/>
    </location>
    <ligand>
        <name>ATP</name>
        <dbReference type="ChEBI" id="CHEBI:30616"/>
    </ligand>
</feature>
<evidence type="ECO:0000256" key="9">
    <source>
        <dbReference type="ARBA" id="ARBA00048679"/>
    </source>
</evidence>
<dbReference type="GO" id="GO:0045143">
    <property type="term" value="P:homologous chromosome segregation"/>
    <property type="evidence" value="ECO:0007669"/>
    <property type="project" value="UniProtKB-ARBA"/>
</dbReference>
<evidence type="ECO:0000256" key="4">
    <source>
        <dbReference type="ARBA" id="ARBA00022679"/>
    </source>
</evidence>
<dbReference type="SMART" id="SM00220">
    <property type="entry name" value="S_TKc"/>
    <property type="match status" value="1"/>
</dbReference>
<gene>
    <name evidence="17" type="ORF">K450DRAFT_255118</name>
</gene>
<dbReference type="Proteomes" id="UP001206595">
    <property type="component" value="Unassembled WGS sequence"/>
</dbReference>